<proteinExistence type="predicted"/>
<name>I1XN23_METNJ</name>
<evidence type="ECO:0000256" key="1">
    <source>
        <dbReference type="SAM" id="MobiDB-lite"/>
    </source>
</evidence>
<feature type="chain" id="PRO_5015093948" evidence="2">
    <location>
        <begin position="25"/>
        <end position="85"/>
    </location>
</feature>
<evidence type="ECO:0000313" key="3">
    <source>
        <dbReference type="EMBL" id="AFI85792.1"/>
    </source>
</evidence>
<feature type="signal peptide" evidence="2">
    <location>
        <begin position="1"/>
        <end position="24"/>
    </location>
</feature>
<accession>I1XN23</accession>
<dbReference type="KEGG" id="mej:Q7A_3017"/>
<dbReference type="PATRIC" id="fig|754476.3.peg.2963"/>
<protein>
    <submittedName>
        <fullName evidence="3">Uncharacterized protein</fullName>
    </submittedName>
</protein>
<sequence length="85" mass="9331">MQNLFNKIIIAIVLSSGFMTMAFAEDDGEGKQVIIDSENGKESVTIEESQTGDQSGAGSAITDDPVDDERRNDEEDNTDKPKYEE</sequence>
<dbReference type="HOGENOM" id="CLU_2508903_0_0_6"/>
<dbReference type="STRING" id="754476.Q7A_3017"/>
<feature type="compositionally biased region" description="Basic and acidic residues" evidence="1">
    <location>
        <begin position="68"/>
        <end position="85"/>
    </location>
</feature>
<dbReference type="EMBL" id="CP003390">
    <property type="protein sequence ID" value="AFI85792.1"/>
    <property type="molecule type" value="Genomic_DNA"/>
</dbReference>
<keyword evidence="2" id="KW-0732">Signal</keyword>
<dbReference type="RefSeq" id="WP_014708153.1">
    <property type="nucleotide sequence ID" value="NC_017857.3"/>
</dbReference>
<dbReference type="Proteomes" id="UP000009144">
    <property type="component" value="Chromosome"/>
</dbReference>
<evidence type="ECO:0000313" key="4">
    <source>
        <dbReference type="Proteomes" id="UP000009144"/>
    </source>
</evidence>
<dbReference type="OrthoDB" id="9958094at2"/>
<reference evidence="3 4" key="2">
    <citation type="journal article" date="2013" name="Int. J. Syst. Evol. Microbiol.">
        <title>Methylophaga nitratireducenticrescens sp. nov. and Methylophaga frappieri sp. nov., isolated from the biofilm of the methanol-fed denitrification system treating the seawater at the Montreal Biodome.</title>
        <authorList>
            <person name="Villeneuve C."/>
            <person name="Martineau C."/>
            <person name="Mauffrey F."/>
            <person name="Villemur R."/>
        </authorList>
    </citation>
    <scope>NUCLEOTIDE SEQUENCE [LARGE SCALE GENOMIC DNA]</scope>
    <source>
        <strain evidence="3 4">JAM1</strain>
    </source>
</reference>
<feature type="compositionally biased region" description="Polar residues" evidence="1">
    <location>
        <begin position="46"/>
        <end position="57"/>
    </location>
</feature>
<dbReference type="AlphaFoldDB" id="I1XN23"/>
<feature type="region of interest" description="Disordered" evidence="1">
    <location>
        <begin position="38"/>
        <end position="85"/>
    </location>
</feature>
<organism evidence="3 4">
    <name type="scientific">Methylophaga nitratireducenticrescens</name>
    <dbReference type="NCBI Taxonomy" id="754476"/>
    <lineage>
        <taxon>Bacteria</taxon>
        <taxon>Pseudomonadati</taxon>
        <taxon>Pseudomonadota</taxon>
        <taxon>Gammaproteobacteria</taxon>
        <taxon>Thiotrichales</taxon>
        <taxon>Piscirickettsiaceae</taxon>
        <taxon>Methylophaga</taxon>
    </lineage>
</organism>
<evidence type="ECO:0000256" key="2">
    <source>
        <dbReference type="SAM" id="SignalP"/>
    </source>
</evidence>
<keyword evidence="4" id="KW-1185">Reference proteome</keyword>
<gene>
    <name evidence="3" type="ordered locus">Q7A_3017</name>
</gene>
<reference evidence="3 4" key="1">
    <citation type="journal article" date="2012" name="J. Bacteriol.">
        <title>Complete genome sequences of Methylophaga sp. strain JAM1 and Methylophaga sp. strain JAM7.</title>
        <authorList>
            <person name="Villeneuve C."/>
            <person name="Martineau C."/>
            <person name="Mauffrey F."/>
            <person name="Villemur R."/>
        </authorList>
    </citation>
    <scope>NUCLEOTIDE SEQUENCE [LARGE SCALE GENOMIC DNA]</scope>
    <source>
        <strain evidence="3 4">JAM1</strain>
    </source>
</reference>